<sequence>MGAPATPWTPAPAPPRPPLLGSHRYDVAIVGAGLTGLSAALELVELDPDRRVVVVEADHVAAGASGRGTGLLGPRVGPALTTARRRYGDDVARAAHLWSTEAVRHVTDLVERHRIPCDLTPGTQLVVAADAAGAERQRREADAARALGLPITLLGRDELPRHARGARSGLRYGPAATLDPAALTTALAALAERRGVVVHERSPVRSVRGGLLATVATDRGEVAADDVVVAVNAFGVAPWAPPGVLGVLVQAGATGPLPPQALAELAGLRAEPLIGAGELSPYYRLTPDRRLVVGGGAVRRGALGSAAPAPEALRAAARALSPALRAVELESTWAGPVAMTRDGVPVIGQHPDDPRIHRAGGCNGHGLAVSAHNGAHLARWIVHGRQDPLSTALPWVRGSAPWIPGGRLAGRVLDRYLARLSSAADRPTAPLDGGVRA</sequence>
<dbReference type="PANTHER" id="PTHR13847">
    <property type="entry name" value="SARCOSINE DEHYDROGENASE-RELATED"/>
    <property type="match status" value="1"/>
</dbReference>
<proteinExistence type="predicted"/>
<dbReference type="EMBL" id="CP023445">
    <property type="protein sequence ID" value="ATE55209.1"/>
    <property type="molecule type" value="Genomic_DNA"/>
</dbReference>
<dbReference type="AlphaFoldDB" id="A0A290Z8B2"/>
<dbReference type="Pfam" id="PF01266">
    <property type="entry name" value="DAO"/>
    <property type="match status" value="1"/>
</dbReference>
<dbReference type="SUPFAM" id="SSF51905">
    <property type="entry name" value="FAD/NAD(P)-binding domain"/>
    <property type="match status" value="1"/>
</dbReference>
<dbReference type="RefSeq" id="WP_096495044.1">
    <property type="nucleotide sequence ID" value="NZ_CP023445.1"/>
</dbReference>
<organism evidence="2 3">
    <name type="scientific">Actinosynnema pretiosum</name>
    <dbReference type="NCBI Taxonomy" id="42197"/>
    <lineage>
        <taxon>Bacteria</taxon>
        <taxon>Bacillati</taxon>
        <taxon>Actinomycetota</taxon>
        <taxon>Actinomycetes</taxon>
        <taxon>Pseudonocardiales</taxon>
        <taxon>Pseudonocardiaceae</taxon>
        <taxon>Actinosynnema</taxon>
    </lineage>
</organism>
<dbReference type="Proteomes" id="UP000218505">
    <property type="component" value="Chromosome"/>
</dbReference>
<gene>
    <name evidence="2" type="ORF">CNX65_19570</name>
</gene>
<dbReference type="InterPro" id="IPR036188">
    <property type="entry name" value="FAD/NAD-bd_sf"/>
</dbReference>
<accession>A0A290Z8B2</accession>
<dbReference type="Gene3D" id="3.30.9.10">
    <property type="entry name" value="D-Amino Acid Oxidase, subunit A, domain 2"/>
    <property type="match status" value="1"/>
</dbReference>
<protein>
    <submittedName>
        <fullName evidence="2">FAD-dependent oxidoreductase</fullName>
    </submittedName>
</protein>
<evidence type="ECO:0000313" key="3">
    <source>
        <dbReference type="Proteomes" id="UP000218505"/>
    </source>
</evidence>
<dbReference type="Gene3D" id="3.50.50.60">
    <property type="entry name" value="FAD/NAD(P)-binding domain"/>
    <property type="match status" value="1"/>
</dbReference>
<feature type="domain" description="FAD dependent oxidoreductase" evidence="1">
    <location>
        <begin position="26"/>
        <end position="380"/>
    </location>
</feature>
<dbReference type="GO" id="GO:0005737">
    <property type="term" value="C:cytoplasm"/>
    <property type="evidence" value="ECO:0007669"/>
    <property type="project" value="TreeGrafter"/>
</dbReference>
<dbReference type="PANTHER" id="PTHR13847:SF281">
    <property type="entry name" value="FAD DEPENDENT OXIDOREDUCTASE DOMAIN-CONTAINING PROTEIN"/>
    <property type="match status" value="1"/>
</dbReference>
<keyword evidence="3" id="KW-1185">Reference proteome</keyword>
<name>A0A290Z8B2_9PSEU</name>
<dbReference type="KEGG" id="apre:CNX65_19570"/>
<reference evidence="2" key="1">
    <citation type="submission" date="2017-09" db="EMBL/GenBank/DDBJ databases">
        <title>Complete Genome Sequence of ansamitocin-producing Bacterium Actinosynnema pretiosum X47.</title>
        <authorList>
            <person name="Cao G."/>
            <person name="Zong G."/>
            <person name="Zhong C."/>
            <person name="Fu J."/>
        </authorList>
    </citation>
    <scope>NUCLEOTIDE SEQUENCE [LARGE SCALE GENOMIC DNA]</scope>
    <source>
        <strain evidence="2">X47</strain>
    </source>
</reference>
<evidence type="ECO:0000259" key="1">
    <source>
        <dbReference type="Pfam" id="PF01266"/>
    </source>
</evidence>
<evidence type="ECO:0000313" key="2">
    <source>
        <dbReference type="EMBL" id="ATE55209.1"/>
    </source>
</evidence>
<dbReference type="InterPro" id="IPR006076">
    <property type="entry name" value="FAD-dep_OxRdtase"/>
</dbReference>